<dbReference type="Proteomes" id="UP001501578">
    <property type="component" value="Unassembled WGS sequence"/>
</dbReference>
<name>A0ABP4AVM9_9ACTN</name>
<feature type="domain" description="DUF1023" evidence="1">
    <location>
        <begin position="20"/>
        <end position="175"/>
    </location>
</feature>
<dbReference type="Pfam" id="PF06259">
    <property type="entry name" value="Abhydrolase_8"/>
    <property type="match status" value="1"/>
</dbReference>
<proteinExistence type="predicted"/>
<evidence type="ECO:0000259" key="1">
    <source>
        <dbReference type="Pfam" id="PF06259"/>
    </source>
</evidence>
<reference evidence="3" key="1">
    <citation type="journal article" date="2019" name="Int. J. Syst. Evol. Microbiol.">
        <title>The Global Catalogue of Microorganisms (GCM) 10K type strain sequencing project: providing services to taxonomists for standard genome sequencing and annotation.</title>
        <authorList>
            <consortium name="The Broad Institute Genomics Platform"/>
            <consortium name="The Broad Institute Genome Sequencing Center for Infectious Disease"/>
            <person name="Wu L."/>
            <person name="Ma J."/>
        </authorList>
    </citation>
    <scope>NUCLEOTIDE SEQUENCE [LARGE SCALE GENOMIC DNA]</scope>
    <source>
        <strain evidence="3">JCM 11136</strain>
    </source>
</reference>
<evidence type="ECO:0000313" key="3">
    <source>
        <dbReference type="Proteomes" id="UP001501578"/>
    </source>
</evidence>
<evidence type="ECO:0000313" key="2">
    <source>
        <dbReference type="EMBL" id="GAA0941876.1"/>
    </source>
</evidence>
<protein>
    <recommendedName>
        <fullName evidence="1">DUF1023 domain-containing protein</fullName>
    </recommendedName>
</protein>
<sequence length="229" mass="23546">MLGLTVATMVATAPEPPQERLVRVYGDLAGAERIAVVVPGSDTTAAAFERGHHRPGGAARALLAEAGRIAPGTKVAVVAWLGYDSPAMLSLHTVMTDRARAGGAALSRTLESLARRTSAPITLICHSYGALVCGHTRLGPGVRTVAIGSPGLADGAAPDWAGMAGGDWVARVPRLRIGPIGYGADPRSAARVFATGTGGHSDYFAPGGVSLRNLTLLVLRFYDRVSSTA</sequence>
<keyword evidence="3" id="KW-1185">Reference proteome</keyword>
<accession>A0ABP4AVM9</accession>
<dbReference type="EMBL" id="BAAAHQ010000031">
    <property type="protein sequence ID" value="GAA0941876.1"/>
    <property type="molecule type" value="Genomic_DNA"/>
</dbReference>
<organism evidence="2 3">
    <name type="scientific">Nonomuraea longicatena</name>
    <dbReference type="NCBI Taxonomy" id="83682"/>
    <lineage>
        <taxon>Bacteria</taxon>
        <taxon>Bacillati</taxon>
        <taxon>Actinomycetota</taxon>
        <taxon>Actinomycetes</taxon>
        <taxon>Streptosporangiales</taxon>
        <taxon>Streptosporangiaceae</taxon>
        <taxon>Nonomuraea</taxon>
    </lineage>
</organism>
<dbReference type="InterPro" id="IPR010427">
    <property type="entry name" value="DUF1023"/>
</dbReference>
<dbReference type="InterPro" id="IPR029058">
    <property type="entry name" value="AB_hydrolase_fold"/>
</dbReference>
<comment type="caution">
    <text evidence="2">The sequence shown here is derived from an EMBL/GenBank/DDBJ whole genome shotgun (WGS) entry which is preliminary data.</text>
</comment>
<dbReference type="SUPFAM" id="SSF53474">
    <property type="entry name" value="alpha/beta-Hydrolases"/>
    <property type="match status" value="1"/>
</dbReference>
<gene>
    <name evidence="2" type="ORF">GCM10009560_54160</name>
</gene>